<sequence>MGSASCYVPKRQTSSCFCANKNKIDDDNAKEYIKNKYNIEAKINDEGNYSVIFRASLKEDPEKKFAIKCISKKKAVGEIANAVRDVDKLIQIPHPNIIRYYERYEDKKTLFIVVEYCGGFMPDGDNVEAYRSHESLFDILMKVTGDGVAFSEYEAALVLKKLLQTINFCHMNKIAHKDIKPKKILFTQEGDLKLIDFGLSKWKSTGKIHTTSGTPYYLAPEVILGVRTSKSDIWSLGILLYCLLSGSLPFVSDSQETVYEKAKEADVHFDGKIWGTVSYEAQDLISKMIDRDYHHRYNTEECLSHEWFMNSLSEDSRTKSESWKKDFCTLEPTGKNGKKGGSRKKIPMIRKSNFSAFILKCEVEFSLAKVIESKLEYQEINELGVRFDQISDSNNLIDSQILINELHEINSNIEKAKIKKLLEYLEEKDILYDKIHYNQIMNEIKILKEFKKRDQIRMVYYQFCDEKTNTLPVKHFGEIFEQFLIPKSEEELTKIHEDYLDEKWIKESTHVSFPRFKEMMIDLLHENNTNDSSFE</sequence>
<dbReference type="Proteomes" id="UP001295684">
    <property type="component" value="Unassembled WGS sequence"/>
</dbReference>
<accession>A0AAD1YB33</accession>
<protein>
    <recommendedName>
        <fullName evidence="1">Protein kinase domain-containing protein</fullName>
    </recommendedName>
</protein>
<dbReference type="EMBL" id="CAMPGE010030238">
    <property type="protein sequence ID" value="CAI2387749.1"/>
    <property type="molecule type" value="Genomic_DNA"/>
</dbReference>
<keyword evidence="3" id="KW-1185">Reference proteome</keyword>
<dbReference type="GO" id="GO:0005524">
    <property type="term" value="F:ATP binding"/>
    <property type="evidence" value="ECO:0007669"/>
    <property type="project" value="InterPro"/>
</dbReference>
<dbReference type="AlphaFoldDB" id="A0AAD1YB33"/>
<evidence type="ECO:0000313" key="3">
    <source>
        <dbReference type="Proteomes" id="UP001295684"/>
    </source>
</evidence>
<dbReference type="PROSITE" id="PS50011">
    <property type="entry name" value="PROTEIN_KINASE_DOM"/>
    <property type="match status" value="1"/>
</dbReference>
<dbReference type="SUPFAM" id="SSF47473">
    <property type="entry name" value="EF-hand"/>
    <property type="match status" value="1"/>
</dbReference>
<dbReference type="InterPro" id="IPR011992">
    <property type="entry name" value="EF-hand-dom_pair"/>
</dbReference>
<reference evidence="2" key="1">
    <citation type="submission" date="2023-07" db="EMBL/GenBank/DDBJ databases">
        <authorList>
            <consortium name="AG Swart"/>
            <person name="Singh M."/>
            <person name="Singh A."/>
            <person name="Seah K."/>
            <person name="Emmerich C."/>
        </authorList>
    </citation>
    <scope>NUCLEOTIDE SEQUENCE</scope>
    <source>
        <strain evidence="2">DP1</strain>
    </source>
</reference>
<dbReference type="Pfam" id="PF00069">
    <property type="entry name" value="Pkinase"/>
    <property type="match status" value="1"/>
</dbReference>
<dbReference type="SUPFAM" id="SSF56112">
    <property type="entry name" value="Protein kinase-like (PK-like)"/>
    <property type="match status" value="1"/>
</dbReference>
<comment type="caution">
    <text evidence="2">The sequence shown here is derived from an EMBL/GenBank/DDBJ whole genome shotgun (WGS) entry which is preliminary data.</text>
</comment>
<dbReference type="Gene3D" id="1.10.510.10">
    <property type="entry name" value="Transferase(Phosphotransferase) domain 1"/>
    <property type="match status" value="1"/>
</dbReference>
<dbReference type="InterPro" id="IPR000719">
    <property type="entry name" value="Prot_kinase_dom"/>
</dbReference>
<dbReference type="InterPro" id="IPR011009">
    <property type="entry name" value="Kinase-like_dom_sf"/>
</dbReference>
<gene>
    <name evidence="2" type="ORF">ECRASSUSDP1_LOCUS29383</name>
</gene>
<evidence type="ECO:0000259" key="1">
    <source>
        <dbReference type="PROSITE" id="PS50011"/>
    </source>
</evidence>
<proteinExistence type="predicted"/>
<feature type="domain" description="Protein kinase" evidence="1">
    <location>
        <begin position="38"/>
        <end position="308"/>
    </location>
</feature>
<name>A0AAD1YB33_EUPCR</name>
<dbReference type="PANTHER" id="PTHR24347">
    <property type="entry name" value="SERINE/THREONINE-PROTEIN KINASE"/>
    <property type="match status" value="1"/>
</dbReference>
<organism evidence="2 3">
    <name type="scientific">Euplotes crassus</name>
    <dbReference type="NCBI Taxonomy" id="5936"/>
    <lineage>
        <taxon>Eukaryota</taxon>
        <taxon>Sar</taxon>
        <taxon>Alveolata</taxon>
        <taxon>Ciliophora</taxon>
        <taxon>Intramacronucleata</taxon>
        <taxon>Spirotrichea</taxon>
        <taxon>Hypotrichia</taxon>
        <taxon>Euplotida</taxon>
        <taxon>Euplotidae</taxon>
        <taxon>Moneuplotes</taxon>
    </lineage>
</organism>
<dbReference type="GO" id="GO:0004672">
    <property type="term" value="F:protein kinase activity"/>
    <property type="evidence" value="ECO:0007669"/>
    <property type="project" value="InterPro"/>
</dbReference>
<evidence type="ECO:0000313" key="2">
    <source>
        <dbReference type="EMBL" id="CAI2387749.1"/>
    </source>
</evidence>